<gene>
    <name evidence="2" type="primary">LOC107223552</name>
</gene>
<protein>
    <submittedName>
        <fullName evidence="2">MAD2L1-binding protein</fullName>
    </submittedName>
</protein>
<evidence type="ECO:0000313" key="1">
    <source>
        <dbReference type="Proteomes" id="UP000829291"/>
    </source>
</evidence>
<dbReference type="PANTHER" id="PTHR15681">
    <property type="entry name" value="MAD2L1-BINDING PROTEIN"/>
    <property type="match status" value="1"/>
</dbReference>
<dbReference type="FunCoup" id="A0A6J0BXB4">
    <property type="interactions" value="388"/>
</dbReference>
<dbReference type="InterPro" id="IPR009511">
    <property type="entry name" value="MAD1/Cdc20-bound-Mad2-bd"/>
</dbReference>
<reference evidence="2" key="1">
    <citation type="submission" date="2025-08" db="UniProtKB">
        <authorList>
            <consortium name="RefSeq"/>
        </authorList>
    </citation>
    <scope>IDENTIFICATION</scope>
    <source>
        <tissue evidence="2">Thorax and Abdomen</tissue>
    </source>
</reference>
<dbReference type="GO" id="GO:0007096">
    <property type="term" value="P:regulation of exit from mitosis"/>
    <property type="evidence" value="ECO:0007669"/>
    <property type="project" value="InterPro"/>
</dbReference>
<proteinExistence type="predicted"/>
<dbReference type="Gene3D" id="3.30.900.20">
    <property type="match status" value="1"/>
</dbReference>
<dbReference type="AlphaFoldDB" id="A0A6J0BXB4"/>
<dbReference type="RefSeq" id="XP_015518743.1">
    <property type="nucleotide sequence ID" value="XM_015663257.2"/>
</dbReference>
<dbReference type="Proteomes" id="UP000829291">
    <property type="component" value="Chromosome 7"/>
</dbReference>
<name>A0A6J0BXB4_NEOLC</name>
<keyword evidence="1" id="KW-1185">Reference proteome</keyword>
<dbReference type="GO" id="GO:0005634">
    <property type="term" value="C:nucleus"/>
    <property type="evidence" value="ECO:0007669"/>
    <property type="project" value="InterPro"/>
</dbReference>
<accession>A0A6J0BXB4</accession>
<dbReference type="OrthoDB" id="6334764at2759"/>
<sequence length="268" mass="30468">MLGRKKIEELEVCVKLDEPLTSDSCCKLILELVKYLLYQKQQIPVSYEYLLRLGASSVGVNDRSLATARATLSCLENISEHLNTELCCESSAVKEIFISMGATILAPKFCLRVSLPPEILSGQCHFKQQHSPRKPLLNLMRSITESVDFQEAMALPLMPTNTFFLLQKRDCNKVSEFFVPKPRYAITNATAGSRLHLKLSHKSHEMWNCNCKNTVSVYRDRDASYSELAPSQNTAGHRSTEKIFEGGQDSIYQWYQSRDIIKGFKFSR</sequence>
<evidence type="ECO:0000313" key="2">
    <source>
        <dbReference type="RefSeq" id="XP_015518743.1"/>
    </source>
</evidence>
<dbReference type="PANTHER" id="PTHR15681:SF1">
    <property type="entry name" value="MAD2L1-BINDING PROTEIN"/>
    <property type="match status" value="1"/>
</dbReference>
<dbReference type="InParanoid" id="A0A6J0BXB4"/>
<dbReference type="KEGG" id="nlo:107223552"/>
<dbReference type="GeneID" id="107223552"/>
<dbReference type="InterPro" id="IPR053729">
    <property type="entry name" value="MAD2L1BP_domain_sf"/>
</dbReference>
<organism evidence="2">
    <name type="scientific">Neodiprion lecontei</name>
    <name type="common">Redheaded pine sawfly</name>
    <dbReference type="NCBI Taxonomy" id="441921"/>
    <lineage>
        <taxon>Eukaryota</taxon>
        <taxon>Metazoa</taxon>
        <taxon>Ecdysozoa</taxon>
        <taxon>Arthropoda</taxon>
        <taxon>Hexapoda</taxon>
        <taxon>Insecta</taxon>
        <taxon>Pterygota</taxon>
        <taxon>Neoptera</taxon>
        <taxon>Endopterygota</taxon>
        <taxon>Hymenoptera</taxon>
        <taxon>Tenthredinoidea</taxon>
        <taxon>Diprionidae</taxon>
        <taxon>Diprioninae</taxon>
        <taxon>Neodiprion</taxon>
    </lineage>
</organism>
<dbReference type="Pfam" id="PF06581">
    <property type="entry name" value="p31comet"/>
    <property type="match status" value="1"/>
</dbReference>